<name>A0A076F7L3_9BACT</name>
<keyword evidence="2 7" id="KW-0001">2Fe-2S</keyword>
<comment type="similarity">
    <text evidence="1">Belongs to the complex I 24 kDa subunit family.</text>
</comment>
<dbReference type="GO" id="GO:0046872">
    <property type="term" value="F:metal ion binding"/>
    <property type="evidence" value="ECO:0007669"/>
    <property type="project" value="UniProtKB-KW"/>
</dbReference>
<comment type="cofactor">
    <cofactor evidence="7">
        <name>[2Fe-2S] cluster</name>
        <dbReference type="ChEBI" id="CHEBI:190135"/>
    </cofactor>
    <text evidence="7">Binds 1 [2Fe-2S] cluster.</text>
</comment>
<sequence>MSFKFTPEELKSIEELRSKVDDDRALVMPVLWMVQRKQGFIGNDDILYLERELGIRAIFFAEAIGYFAMFNDAKKGKYELKFCKTITCKLRGSDELIKFCENLLGIKMGETSSDGLFSLGESECLGYCEKAPCMLCGLEQHAELNEEKLESLIQKIRQENASR</sequence>
<dbReference type="AlphaFoldDB" id="A0A076F7L3"/>
<dbReference type="InterPro" id="IPR002023">
    <property type="entry name" value="NuoE-like"/>
</dbReference>
<feature type="binding site" evidence="7">
    <location>
        <position position="124"/>
    </location>
    <ligand>
        <name>[2Fe-2S] cluster</name>
        <dbReference type="ChEBI" id="CHEBI:190135"/>
    </ligand>
</feature>
<keyword evidence="4 7" id="KW-0408">Iron</keyword>
<organism evidence="8 9">
    <name type="scientific">Campylobacter iguaniorum</name>
    <dbReference type="NCBI Taxonomy" id="1244531"/>
    <lineage>
        <taxon>Bacteria</taxon>
        <taxon>Pseudomonadati</taxon>
        <taxon>Campylobacterota</taxon>
        <taxon>Epsilonproteobacteria</taxon>
        <taxon>Campylobacterales</taxon>
        <taxon>Campylobacteraceae</taxon>
        <taxon>Campylobacter</taxon>
    </lineage>
</organism>
<dbReference type="OrthoDB" id="9807941at2"/>
<dbReference type="PANTHER" id="PTHR10371:SF3">
    <property type="entry name" value="NADH DEHYDROGENASE [UBIQUINONE] FLAVOPROTEIN 2, MITOCHONDRIAL"/>
    <property type="match status" value="1"/>
</dbReference>
<dbReference type="EC" id="1.6.5.3" evidence="8"/>
<dbReference type="GO" id="GO:0003954">
    <property type="term" value="F:NADH dehydrogenase activity"/>
    <property type="evidence" value="ECO:0007669"/>
    <property type="project" value="TreeGrafter"/>
</dbReference>
<keyword evidence="8" id="KW-0560">Oxidoreductase</keyword>
<evidence type="ECO:0000256" key="6">
    <source>
        <dbReference type="ARBA" id="ARBA00034078"/>
    </source>
</evidence>
<dbReference type="InterPro" id="IPR042128">
    <property type="entry name" value="NuoE_dom"/>
</dbReference>
<feature type="binding site" evidence="7">
    <location>
        <position position="128"/>
    </location>
    <ligand>
        <name>[2Fe-2S] cluster</name>
        <dbReference type="ChEBI" id="CHEBI:190135"/>
    </ligand>
</feature>
<dbReference type="Proteomes" id="UP000028486">
    <property type="component" value="Chromosome"/>
</dbReference>
<evidence type="ECO:0000256" key="7">
    <source>
        <dbReference type="PIRSR" id="PIRSR000216-1"/>
    </source>
</evidence>
<gene>
    <name evidence="8" type="primary">nuoE</name>
    <name evidence="8" type="ORF">CIG1485E_0174</name>
</gene>
<dbReference type="HOGENOM" id="CLU_054362_2_0_7"/>
<evidence type="ECO:0000313" key="8">
    <source>
        <dbReference type="EMBL" id="AII14046.1"/>
    </source>
</evidence>
<keyword evidence="5 7" id="KW-0411">Iron-sulfur</keyword>
<evidence type="ECO:0000256" key="5">
    <source>
        <dbReference type="ARBA" id="ARBA00023014"/>
    </source>
</evidence>
<evidence type="ECO:0000256" key="4">
    <source>
        <dbReference type="ARBA" id="ARBA00023004"/>
    </source>
</evidence>
<proteinExistence type="inferred from homology"/>
<dbReference type="PATRIC" id="fig|1244531.5.peg.181"/>
<evidence type="ECO:0000256" key="2">
    <source>
        <dbReference type="ARBA" id="ARBA00022714"/>
    </source>
</evidence>
<dbReference type="CDD" id="cd03064">
    <property type="entry name" value="TRX_Fd_NuoE"/>
    <property type="match status" value="1"/>
</dbReference>
<dbReference type="Gene3D" id="1.10.10.1590">
    <property type="entry name" value="NADH-quinone oxidoreductase subunit E"/>
    <property type="match status" value="1"/>
</dbReference>
<dbReference type="PIRSF" id="PIRSF000216">
    <property type="entry name" value="NADH_DH_24kDa"/>
    <property type="match status" value="1"/>
</dbReference>
<evidence type="ECO:0000256" key="3">
    <source>
        <dbReference type="ARBA" id="ARBA00022723"/>
    </source>
</evidence>
<accession>A0A076F7L3</accession>
<dbReference type="Pfam" id="PF01257">
    <property type="entry name" value="2Fe-2S_thioredx"/>
    <property type="match status" value="1"/>
</dbReference>
<evidence type="ECO:0000313" key="9">
    <source>
        <dbReference type="Proteomes" id="UP000028486"/>
    </source>
</evidence>
<dbReference type="PANTHER" id="PTHR10371">
    <property type="entry name" value="NADH DEHYDROGENASE UBIQUINONE FLAVOPROTEIN 2, MITOCHONDRIAL"/>
    <property type="match status" value="1"/>
</dbReference>
<feature type="binding site" evidence="7">
    <location>
        <position position="83"/>
    </location>
    <ligand>
        <name>[2Fe-2S] cluster</name>
        <dbReference type="ChEBI" id="CHEBI:190135"/>
    </ligand>
</feature>
<dbReference type="RefSeq" id="WP_038452672.1">
    <property type="nucleotide sequence ID" value="NZ_CP009043.1"/>
</dbReference>
<reference evidence="9" key="1">
    <citation type="journal article" date="2014" name="Genome Announc.">
        <title>Complete Genome Sequence of Campylobacter iguaniorum Strain 1485ET, Isolated from a Bearded Dragon (Pogona vitticeps).</title>
        <authorList>
            <person name="Gilbert M.J."/>
            <person name="Miller W.G."/>
            <person name="Yee E."/>
            <person name="Kik M."/>
            <person name="Wagenaar J.A."/>
            <person name="Duim B."/>
        </authorList>
    </citation>
    <scope>NUCLEOTIDE SEQUENCE [LARGE SCALE GENOMIC DNA]</scope>
    <source>
        <strain evidence="9">1485E</strain>
    </source>
</reference>
<dbReference type="KEGG" id="caj:CIG1485E_0174"/>
<dbReference type="PROSITE" id="PS01099">
    <property type="entry name" value="COMPLEX1_24K"/>
    <property type="match status" value="1"/>
</dbReference>
<keyword evidence="9" id="KW-1185">Reference proteome</keyword>
<dbReference type="GO" id="GO:0051537">
    <property type="term" value="F:2 iron, 2 sulfur cluster binding"/>
    <property type="evidence" value="ECO:0007669"/>
    <property type="project" value="UniProtKB-KW"/>
</dbReference>
<evidence type="ECO:0000256" key="1">
    <source>
        <dbReference type="ARBA" id="ARBA00010643"/>
    </source>
</evidence>
<dbReference type="eggNOG" id="COG1905">
    <property type="taxonomic scope" value="Bacteria"/>
</dbReference>
<keyword evidence="3 7" id="KW-0479">Metal-binding</keyword>
<dbReference type="STRING" id="1244531.CIG2463D_0177"/>
<dbReference type="Gene3D" id="3.40.30.10">
    <property type="entry name" value="Glutaredoxin"/>
    <property type="match status" value="1"/>
</dbReference>
<dbReference type="EMBL" id="CP009043">
    <property type="protein sequence ID" value="AII14046.1"/>
    <property type="molecule type" value="Genomic_DNA"/>
</dbReference>
<dbReference type="InterPro" id="IPR036249">
    <property type="entry name" value="Thioredoxin-like_sf"/>
</dbReference>
<dbReference type="SUPFAM" id="SSF52833">
    <property type="entry name" value="Thioredoxin-like"/>
    <property type="match status" value="1"/>
</dbReference>
<comment type="cofactor">
    <cofactor evidence="6">
        <name>[2Fe-2S] cluster</name>
        <dbReference type="ChEBI" id="CHEBI:190135"/>
    </cofactor>
</comment>
<feature type="binding site" evidence="7">
    <location>
        <position position="88"/>
    </location>
    <ligand>
        <name>[2Fe-2S] cluster</name>
        <dbReference type="ChEBI" id="CHEBI:190135"/>
    </ligand>
</feature>
<protein>
    <submittedName>
        <fullName evidence="8">NADH:quinone oxidoreductase I, chain E</fullName>
        <ecNumber evidence="8">1.6.5.3</ecNumber>
    </submittedName>
</protein>
<dbReference type="InterPro" id="IPR041921">
    <property type="entry name" value="NuoE_N"/>
</dbReference>